<dbReference type="Pfam" id="PF00632">
    <property type="entry name" value="HECT"/>
    <property type="match status" value="1"/>
</dbReference>
<proteinExistence type="predicted"/>
<organism evidence="8 9">
    <name type="scientific">Pythium insidiosum</name>
    <name type="common">Pythiosis disease agent</name>
    <dbReference type="NCBI Taxonomy" id="114742"/>
    <lineage>
        <taxon>Eukaryota</taxon>
        <taxon>Sar</taxon>
        <taxon>Stramenopiles</taxon>
        <taxon>Oomycota</taxon>
        <taxon>Peronosporomycetes</taxon>
        <taxon>Pythiales</taxon>
        <taxon>Pythiaceae</taxon>
        <taxon>Pythium</taxon>
    </lineage>
</organism>
<dbReference type="SMART" id="SM00119">
    <property type="entry name" value="HECTc"/>
    <property type="match status" value="1"/>
</dbReference>
<evidence type="ECO:0000256" key="5">
    <source>
        <dbReference type="ARBA" id="ARBA00022786"/>
    </source>
</evidence>
<evidence type="ECO:0000256" key="2">
    <source>
        <dbReference type="ARBA" id="ARBA00004906"/>
    </source>
</evidence>
<evidence type="ECO:0000256" key="3">
    <source>
        <dbReference type="ARBA" id="ARBA00012485"/>
    </source>
</evidence>
<evidence type="ECO:0000259" key="7">
    <source>
        <dbReference type="PROSITE" id="PS50237"/>
    </source>
</evidence>
<sequence>MSPIQRRARFRKEWQRKVDVQGRPFWFRNAVDIGSVTHANTPGFVVQLTRPNDKATEYSSATSVEYVDAASADASRVGLSSVSFASMEKLQEAVELASKDFPNKYAHFVSQTASMLADVDMAHRPKLSIMKKRLALKQSLQQLSAIPVEQARSGLEVTLERQAMAQTGNLHREWFIEVAEKLALPESGLFTCTNRVDQTYHLNASASTDLGPGHLMYFHGAGRFVGRALVDGGVLPFHLSLPLLKVLVGTPLMLDDLQFFDPELHKSLTQVLETKGVESVGLDFSVNQVARDGSVSVVDLIPNGRNIAVTDENKALFVERKFKYTVLESVASQLGAFVQGVHEVVPVELLMLTRVSR</sequence>
<keyword evidence="9" id="KW-1185">Reference proteome</keyword>
<keyword evidence="5 6" id="KW-0833">Ubl conjugation pathway</keyword>
<dbReference type="InterPro" id="IPR035983">
    <property type="entry name" value="Hect_E3_ubiquitin_ligase"/>
</dbReference>
<keyword evidence="4" id="KW-0808">Transferase</keyword>
<dbReference type="AlphaFoldDB" id="A0AAD5L5L7"/>
<feature type="domain" description="HECT" evidence="7">
    <location>
        <begin position="152"/>
        <end position="357"/>
    </location>
</feature>
<name>A0AAD5L5L7_PYTIN</name>
<dbReference type="Proteomes" id="UP001209570">
    <property type="component" value="Unassembled WGS sequence"/>
</dbReference>
<accession>A0AAD5L5L7</accession>
<comment type="pathway">
    <text evidence="2">Protein modification; protein ubiquitination.</text>
</comment>
<comment type="caution">
    <text evidence="6">Lacks conserved residue(s) required for the propagation of feature annotation.</text>
</comment>
<dbReference type="GO" id="GO:0006511">
    <property type="term" value="P:ubiquitin-dependent protein catabolic process"/>
    <property type="evidence" value="ECO:0007669"/>
    <property type="project" value="TreeGrafter"/>
</dbReference>
<dbReference type="GO" id="GO:0061630">
    <property type="term" value="F:ubiquitin protein ligase activity"/>
    <property type="evidence" value="ECO:0007669"/>
    <property type="project" value="UniProtKB-EC"/>
</dbReference>
<protein>
    <recommendedName>
        <fullName evidence="3">HECT-type E3 ubiquitin transferase</fullName>
        <ecNumber evidence="3">2.3.2.26</ecNumber>
    </recommendedName>
</protein>
<dbReference type="InterPro" id="IPR000569">
    <property type="entry name" value="HECT_dom"/>
</dbReference>
<evidence type="ECO:0000313" key="9">
    <source>
        <dbReference type="Proteomes" id="UP001209570"/>
    </source>
</evidence>
<evidence type="ECO:0000256" key="6">
    <source>
        <dbReference type="PROSITE-ProRule" id="PRU00104"/>
    </source>
</evidence>
<dbReference type="PANTHER" id="PTHR11254">
    <property type="entry name" value="HECT DOMAIN UBIQUITIN-PROTEIN LIGASE"/>
    <property type="match status" value="1"/>
</dbReference>
<reference evidence="8" key="1">
    <citation type="submission" date="2021-12" db="EMBL/GenBank/DDBJ databases">
        <title>Prjna785345.</title>
        <authorList>
            <person name="Rujirawat T."/>
            <person name="Krajaejun T."/>
        </authorList>
    </citation>
    <scope>NUCLEOTIDE SEQUENCE</scope>
    <source>
        <strain evidence="8">Pi057C3</strain>
    </source>
</reference>
<evidence type="ECO:0000313" key="8">
    <source>
        <dbReference type="EMBL" id="KAJ0390389.1"/>
    </source>
</evidence>
<dbReference type="Gene3D" id="3.90.1750.10">
    <property type="entry name" value="Hect, E3 ligase catalytic domains"/>
    <property type="match status" value="1"/>
</dbReference>
<evidence type="ECO:0000256" key="1">
    <source>
        <dbReference type="ARBA" id="ARBA00000885"/>
    </source>
</evidence>
<dbReference type="PANTHER" id="PTHR11254:SF440">
    <property type="entry name" value="E3 UBIQUITIN-PROTEIN LIGASE NEDD-4"/>
    <property type="match status" value="1"/>
</dbReference>
<dbReference type="GO" id="GO:0016567">
    <property type="term" value="P:protein ubiquitination"/>
    <property type="evidence" value="ECO:0007669"/>
    <property type="project" value="TreeGrafter"/>
</dbReference>
<dbReference type="EC" id="2.3.2.26" evidence="3"/>
<dbReference type="Gene3D" id="3.30.2160.10">
    <property type="entry name" value="Hect, E3 ligase catalytic domain"/>
    <property type="match status" value="1"/>
</dbReference>
<dbReference type="EMBL" id="JAKCXM010002187">
    <property type="protein sequence ID" value="KAJ0390389.1"/>
    <property type="molecule type" value="Genomic_DNA"/>
</dbReference>
<evidence type="ECO:0000256" key="4">
    <source>
        <dbReference type="ARBA" id="ARBA00022679"/>
    </source>
</evidence>
<comment type="caution">
    <text evidence="8">The sequence shown here is derived from an EMBL/GenBank/DDBJ whole genome shotgun (WGS) entry which is preliminary data.</text>
</comment>
<gene>
    <name evidence="8" type="ORF">P43SY_011282</name>
</gene>
<comment type="catalytic activity">
    <reaction evidence="1">
        <text>S-ubiquitinyl-[E2 ubiquitin-conjugating enzyme]-L-cysteine + [acceptor protein]-L-lysine = [E2 ubiquitin-conjugating enzyme]-L-cysteine + N(6)-ubiquitinyl-[acceptor protein]-L-lysine.</text>
        <dbReference type="EC" id="2.3.2.26"/>
    </reaction>
</comment>
<dbReference type="GO" id="GO:0005737">
    <property type="term" value="C:cytoplasm"/>
    <property type="evidence" value="ECO:0007669"/>
    <property type="project" value="TreeGrafter"/>
</dbReference>
<dbReference type="InterPro" id="IPR050409">
    <property type="entry name" value="E3_ubiq-protein_ligase"/>
</dbReference>
<dbReference type="PROSITE" id="PS50237">
    <property type="entry name" value="HECT"/>
    <property type="match status" value="1"/>
</dbReference>
<dbReference type="SUPFAM" id="SSF56204">
    <property type="entry name" value="Hect, E3 ligase catalytic domain"/>
    <property type="match status" value="1"/>
</dbReference>